<dbReference type="WBParaSite" id="Pan_g290.t1">
    <property type="protein sequence ID" value="Pan_g290.t1"/>
    <property type="gene ID" value="Pan_g290"/>
</dbReference>
<evidence type="ECO:0000313" key="1">
    <source>
        <dbReference type="Proteomes" id="UP000492821"/>
    </source>
</evidence>
<reference evidence="1" key="1">
    <citation type="journal article" date="2013" name="Genetics">
        <title>The draft genome and transcriptome of Panagrellus redivivus are shaped by the harsh demands of a free-living lifestyle.</title>
        <authorList>
            <person name="Srinivasan J."/>
            <person name="Dillman A.R."/>
            <person name="Macchietto M.G."/>
            <person name="Heikkinen L."/>
            <person name="Lakso M."/>
            <person name="Fracchia K.M."/>
            <person name="Antoshechkin I."/>
            <person name="Mortazavi A."/>
            <person name="Wong G."/>
            <person name="Sternberg P.W."/>
        </authorList>
    </citation>
    <scope>NUCLEOTIDE SEQUENCE [LARGE SCALE GENOMIC DNA]</scope>
    <source>
        <strain evidence="1">MT8872</strain>
    </source>
</reference>
<accession>A0A7E4VT58</accession>
<reference evidence="2" key="2">
    <citation type="submission" date="2020-10" db="UniProtKB">
        <authorList>
            <consortium name="WormBaseParasite"/>
        </authorList>
    </citation>
    <scope>IDENTIFICATION</scope>
</reference>
<dbReference type="AlphaFoldDB" id="A0A7E4VT58"/>
<keyword evidence="1" id="KW-1185">Reference proteome</keyword>
<organism evidence="1 2">
    <name type="scientific">Panagrellus redivivus</name>
    <name type="common">Microworm</name>
    <dbReference type="NCBI Taxonomy" id="6233"/>
    <lineage>
        <taxon>Eukaryota</taxon>
        <taxon>Metazoa</taxon>
        <taxon>Ecdysozoa</taxon>
        <taxon>Nematoda</taxon>
        <taxon>Chromadorea</taxon>
        <taxon>Rhabditida</taxon>
        <taxon>Tylenchina</taxon>
        <taxon>Panagrolaimomorpha</taxon>
        <taxon>Panagrolaimoidea</taxon>
        <taxon>Panagrolaimidae</taxon>
        <taxon>Panagrellus</taxon>
    </lineage>
</organism>
<sequence>MGESRGNCSSSSSSKPIADLFAVDDGIGVIRVVQEAAALLGRRLGLFHPAANCQAFNDARPGLVEAKLADRLHIAIHSLSTPTQRRCAS</sequence>
<evidence type="ECO:0000313" key="2">
    <source>
        <dbReference type="WBParaSite" id="Pan_g290.t1"/>
    </source>
</evidence>
<dbReference type="Proteomes" id="UP000492821">
    <property type="component" value="Unassembled WGS sequence"/>
</dbReference>
<proteinExistence type="predicted"/>
<name>A0A7E4VT58_PANRE</name>
<protein>
    <submittedName>
        <fullName evidence="2">Transposase</fullName>
    </submittedName>
</protein>